<dbReference type="AlphaFoldDB" id="A0A2N1PLG6"/>
<dbReference type="EMBL" id="PGXC01000023">
    <property type="protein sequence ID" value="PKK89188.1"/>
    <property type="molecule type" value="Genomic_DNA"/>
</dbReference>
<evidence type="ECO:0000313" key="1">
    <source>
        <dbReference type="EMBL" id="PKK89188.1"/>
    </source>
</evidence>
<evidence type="ECO:0000313" key="2">
    <source>
        <dbReference type="Proteomes" id="UP000233256"/>
    </source>
</evidence>
<reference evidence="1 2" key="1">
    <citation type="journal article" date="2017" name="ISME J.">
        <title>Potential for microbial H2 and metal transformations associated with novel bacteria and archaea in deep terrestrial subsurface sediments.</title>
        <authorList>
            <person name="Hernsdorf A.W."/>
            <person name="Amano Y."/>
            <person name="Miyakawa K."/>
            <person name="Ise K."/>
            <person name="Suzuki Y."/>
            <person name="Anantharaman K."/>
            <person name="Probst A."/>
            <person name="Burstein D."/>
            <person name="Thomas B.C."/>
            <person name="Banfield J.F."/>
        </authorList>
    </citation>
    <scope>NUCLEOTIDE SEQUENCE [LARGE SCALE GENOMIC DNA]</scope>
    <source>
        <strain evidence="1">HGW-Wallbacteria-1</strain>
    </source>
</reference>
<accession>A0A2N1PLG6</accession>
<name>A0A2N1PLG6_9BACT</name>
<comment type="caution">
    <text evidence="1">The sequence shown here is derived from an EMBL/GenBank/DDBJ whole genome shotgun (WGS) entry which is preliminary data.</text>
</comment>
<organism evidence="1 2">
    <name type="scientific">Candidatus Wallbacteria bacterium HGW-Wallbacteria-1</name>
    <dbReference type="NCBI Taxonomy" id="2013854"/>
    <lineage>
        <taxon>Bacteria</taxon>
        <taxon>Candidatus Walliibacteriota</taxon>
    </lineage>
</organism>
<sequence>MNPRTPSRENIRMRTYVANVIDSVLDGDGETFHVIGAMDIRSLLERFNSQCSKCDSCEIKCSNTLCQNNARNNG</sequence>
<dbReference type="Proteomes" id="UP000233256">
    <property type="component" value="Unassembled WGS sequence"/>
</dbReference>
<protein>
    <submittedName>
        <fullName evidence="1">Uncharacterized protein</fullName>
    </submittedName>
</protein>
<proteinExistence type="predicted"/>
<gene>
    <name evidence="1" type="ORF">CVV64_15375</name>
</gene>